<evidence type="ECO:0000313" key="3">
    <source>
        <dbReference type="Proteomes" id="UP001187192"/>
    </source>
</evidence>
<feature type="compositionally biased region" description="Gly residues" evidence="1">
    <location>
        <begin position="143"/>
        <end position="168"/>
    </location>
</feature>
<accession>A0AA88A4Q8</accession>
<dbReference type="AlphaFoldDB" id="A0AA88A4Q8"/>
<dbReference type="Proteomes" id="UP001187192">
    <property type="component" value="Unassembled WGS sequence"/>
</dbReference>
<reference evidence="2" key="1">
    <citation type="submission" date="2023-07" db="EMBL/GenBank/DDBJ databases">
        <title>draft genome sequence of fig (Ficus carica).</title>
        <authorList>
            <person name="Takahashi T."/>
            <person name="Nishimura K."/>
        </authorList>
    </citation>
    <scope>NUCLEOTIDE SEQUENCE</scope>
</reference>
<organism evidence="2 3">
    <name type="scientific">Ficus carica</name>
    <name type="common">Common fig</name>
    <dbReference type="NCBI Taxonomy" id="3494"/>
    <lineage>
        <taxon>Eukaryota</taxon>
        <taxon>Viridiplantae</taxon>
        <taxon>Streptophyta</taxon>
        <taxon>Embryophyta</taxon>
        <taxon>Tracheophyta</taxon>
        <taxon>Spermatophyta</taxon>
        <taxon>Magnoliopsida</taxon>
        <taxon>eudicotyledons</taxon>
        <taxon>Gunneridae</taxon>
        <taxon>Pentapetalae</taxon>
        <taxon>rosids</taxon>
        <taxon>fabids</taxon>
        <taxon>Rosales</taxon>
        <taxon>Moraceae</taxon>
        <taxon>Ficeae</taxon>
        <taxon>Ficus</taxon>
    </lineage>
</organism>
<proteinExistence type="predicted"/>
<name>A0AA88A4Q8_FICCA</name>
<feature type="region of interest" description="Disordered" evidence="1">
    <location>
        <begin position="1"/>
        <end position="168"/>
    </location>
</feature>
<dbReference type="EMBL" id="BTGU01000031">
    <property type="protein sequence ID" value="GMN49454.1"/>
    <property type="molecule type" value="Genomic_DNA"/>
</dbReference>
<feature type="compositionally biased region" description="Basic and acidic residues" evidence="1">
    <location>
        <begin position="18"/>
        <end position="36"/>
    </location>
</feature>
<gene>
    <name evidence="2" type="ORF">TIFTF001_018623</name>
</gene>
<evidence type="ECO:0000256" key="1">
    <source>
        <dbReference type="SAM" id="MobiDB-lite"/>
    </source>
</evidence>
<evidence type="ECO:0000313" key="2">
    <source>
        <dbReference type="EMBL" id="GMN49454.1"/>
    </source>
</evidence>
<protein>
    <submittedName>
        <fullName evidence="2">Uncharacterized protein</fullName>
    </submittedName>
</protein>
<feature type="compositionally biased region" description="Pro residues" evidence="1">
    <location>
        <begin position="56"/>
        <end position="69"/>
    </location>
</feature>
<sequence length="168" mass="18202">MKEKSQAPLKKPLMMRLLTKETPVKSTRVRETHDAIEVLPKQRRPLGNHPLRQFGPHPPTTTSPKPPATIPSGEPIHRGLPPTQLRASYFPTHRRIASSPASRVAEEETEEETEPLEAPPFSAVTALMGTRLRSLEEEEERGGGGGHGDGVPDGDGGGGGFGRELGRL</sequence>
<comment type="caution">
    <text evidence="2">The sequence shown here is derived from an EMBL/GenBank/DDBJ whole genome shotgun (WGS) entry which is preliminary data.</text>
</comment>
<keyword evidence="3" id="KW-1185">Reference proteome</keyword>